<accession>A0A9P7BAA8</accession>
<dbReference type="EMBL" id="PUHQ01000003">
    <property type="protein sequence ID" value="KAG0666912.1"/>
    <property type="molecule type" value="Genomic_DNA"/>
</dbReference>
<dbReference type="Proteomes" id="UP000777482">
    <property type="component" value="Unassembled WGS sequence"/>
</dbReference>
<evidence type="ECO:0000313" key="2">
    <source>
        <dbReference type="EMBL" id="KAG0666912.1"/>
    </source>
</evidence>
<evidence type="ECO:0000313" key="3">
    <source>
        <dbReference type="Proteomes" id="UP000777482"/>
    </source>
</evidence>
<evidence type="ECO:0000256" key="1">
    <source>
        <dbReference type="SAM" id="MobiDB-lite"/>
    </source>
</evidence>
<gene>
    <name evidence="2" type="ORF">C6P46_003622</name>
</gene>
<comment type="caution">
    <text evidence="2">The sequence shown here is derived from an EMBL/GenBank/DDBJ whole genome shotgun (WGS) entry which is preliminary data.</text>
</comment>
<protein>
    <submittedName>
        <fullName evidence="2">Uncharacterized protein</fullName>
    </submittedName>
</protein>
<sequence>MWLTGSHTMLDKIPTPFARRTIGTSLRLRATFSACSDTTNPTRRLLLALPIHVHIFNLLLSQRSPARRARSSVLERYNPGLFDPLEEAGGGPRIQEDRRSTQSRAGTSVAWPDRAVLAWISQQQSVYCPDRPRGQLSDTRSFGAQSAPLFLDEPTTDGGIPPHRIPLSDVREALSRKLATPTAPTPAASALYAYSR</sequence>
<name>A0A9P7BAA8_RHOMI</name>
<reference evidence="2 3" key="1">
    <citation type="submission" date="2020-11" db="EMBL/GenBank/DDBJ databases">
        <title>Kefir isolates.</title>
        <authorList>
            <person name="Marcisauskas S."/>
            <person name="Kim Y."/>
            <person name="Blasche S."/>
        </authorList>
    </citation>
    <scope>NUCLEOTIDE SEQUENCE [LARGE SCALE GENOMIC DNA]</scope>
    <source>
        <strain evidence="2 3">KR</strain>
    </source>
</reference>
<organism evidence="2 3">
    <name type="scientific">Rhodotorula mucilaginosa</name>
    <name type="common">Yeast</name>
    <name type="synonym">Rhodotorula rubra</name>
    <dbReference type="NCBI Taxonomy" id="5537"/>
    <lineage>
        <taxon>Eukaryota</taxon>
        <taxon>Fungi</taxon>
        <taxon>Dikarya</taxon>
        <taxon>Basidiomycota</taxon>
        <taxon>Pucciniomycotina</taxon>
        <taxon>Microbotryomycetes</taxon>
        <taxon>Sporidiobolales</taxon>
        <taxon>Sporidiobolaceae</taxon>
        <taxon>Rhodotorula</taxon>
    </lineage>
</organism>
<keyword evidence="3" id="KW-1185">Reference proteome</keyword>
<feature type="region of interest" description="Disordered" evidence="1">
    <location>
        <begin position="84"/>
        <end position="107"/>
    </location>
</feature>
<proteinExistence type="predicted"/>
<dbReference type="AlphaFoldDB" id="A0A9P7BAA8"/>